<keyword evidence="7" id="KW-1185">Reference proteome</keyword>
<feature type="binding site" evidence="5">
    <location>
        <position position="192"/>
    </location>
    <ligand>
        <name>substrate</name>
    </ligand>
</feature>
<feature type="binding site" evidence="5">
    <location>
        <position position="193"/>
    </location>
    <ligand>
        <name>Na(+)</name>
        <dbReference type="ChEBI" id="CHEBI:29101"/>
    </ligand>
</feature>
<evidence type="ECO:0000313" key="7">
    <source>
        <dbReference type="Proteomes" id="UP000529417"/>
    </source>
</evidence>
<dbReference type="Pfam" id="PF03480">
    <property type="entry name" value="DctP"/>
    <property type="match status" value="1"/>
</dbReference>
<dbReference type="CDD" id="cd13604">
    <property type="entry name" value="PBP2_TRAP_ketoacid_lactate_like"/>
    <property type="match status" value="1"/>
</dbReference>
<dbReference type="GO" id="GO:0031317">
    <property type="term" value="C:tripartite ATP-independent periplasmic transporter complex"/>
    <property type="evidence" value="ECO:0007669"/>
    <property type="project" value="InterPro"/>
</dbReference>
<dbReference type="GO" id="GO:0042597">
    <property type="term" value="C:periplasmic space"/>
    <property type="evidence" value="ECO:0007669"/>
    <property type="project" value="UniProtKB-SubCell"/>
</dbReference>
<dbReference type="PANTHER" id="PTHR33376:SF5">
    <property type="entry name" value="EXTRACYTOPLASMIC SOLUTE RECEPTOR PROTEIN"/>
    <property type="match status" value="1"/>
</dbReference>
<dbReference type="Gene3D" id="3.40.190.10">
    <property type="entry name" value="Periplasmic binding protein-like II"/>
    <property type="match status" value="1"/>
</dbReference>
<dbReference type="Gene3D" id="3.40.190.170">
    <property type="entry name" value="Bacterial extracellular solute-binding protein, family 7"/>
    <property type="match status" value="1"/>
</dbReference>
<keyword evidence="2" id="KW-0732">Signal</keyword>
<accession>A0A7Z0HXA8</accession>
<evidence type="ECO:0000256" key="1">
    <source>
        <dbReference type="ARBA" id="ARBA00004418"/>
    </source>
</evidence>
<comment type="caution">
    <text evidence="6">The sequence shown here is derived from an EMBL/GenBank/DDBJ whole genome shotgun (WGS) entry which is preliminary data.</text>
</comment>
<proteinExistence type="predicted"/>
<evidence type="ECO:0000256" key="3">
    <source>
        <dbReference type="ARBA" id="ARBA00022764"/>
    </source>
</evidence>
<comment type="subcellular location">
    <subcellularLocation>
        <location evidence="1">Periplasm</location>
    </subcellularLocation>
</comment>
<dbReference type="InterPro" id="IPR026289">
    <property type="entry name" value="SBP_TakP-like"/>
</dbReference>
<gene>
    <name evidence="6" type="ORF">HUK65_02645</name>
</gene>
<dbReference type="PIRSF" id="PIRSF039026">
    <property type="entry name" value="SiaP"/>
    <property type="match status" value="1"/>
</dbReference>
<evidence type="ECO:0000256" key="4">
    <source>
        <dbReference type="PIRSR" id="PIRSR039026-1"/>
    </source>
</evidence>
<dbReference type="GO" id="GO:0046872">
    <property type="term" value="F:metal ion binding"/>
    <property type="evidence" value="ECO:0007669"/>
    <property type="project" value="UniProtKB-KW"/>
</dbReference>
<dbReference type="GO" id="GO:0055085">
    <property type="term" value="P:transmembrane transport"/>
    <property type="evidence" value="ECO:0007669"/>
    <property type="project" value="InterPro"/>
</dbReference>
<feature type="binding site" evidence="4">
    <location>
        <position position="134"/>
    </location>
    <ligand>
        <name>substrate</name>
    </ligand>
</feature>
<feature type="binding site" evidence="4">
    <location>
        <position position="155"/>
    </location>
    <ligand>
        <name>substrate</name>
    </ligand>
</feature>
<organism evidence="6 7">
    <name type="scientific">Rhabdonatronobacter sediminivivens</name>
    <dbReference type="NCBI Taxonomy" id="2743469"/>
    <lineage>
        <taxon>Bacteria</taxon>
        <taxon>Pseudomonadati</taxon>
        <taxon>Pseudomonadota</taxon>
        <taxon>Alphaproteobacteria</taxon>
        <taxon>Rhodobacterales</taxon>
        <taxon>Paracoccaceae</taxon>
        <taxon>Rhabdonatronobacter</taxon>
    </lineage>
</organism>
<evidence type="ECO:0000256" key="5">
    <source>
        <dbReference type="PIRSR" id="PIRSR039026-2"/>
    </source>
</evidence>
<protein>
    <submittedName>
        <fullName evidence="6">TRAP transporter substrate-binding protein</fullName>
    </submittedName>
</protein>
<dbReference type="Proteomes" id="UP000529417">
    <property type="component" value="Unassembled WGS sequence"/>
</dbReference>
<dbReference type="InterPro" id="IPR018389">
    <property type="entry name" value="DctP_fam"/>
</dbReference>
<dbReference type="AlphaFoldDB" id="A0A7Z0HXA8"/>
<dbReference type="PANTHER" id="PTHR33376">
    <property type="match status" value="1"/>
</dbReference>
<reference evidence="6 7" key="1">
    <citation type="journal article" date="2000" name="Arch. Microbiol.">
        <title>Rhodobaca bogoriensis gen. nov. and sp. nov., an alkaliphilic purple nonsulfur bacterium from African Rift Valley soda lakes.</title>
        <authorList>
            <person name="Milford A.D."/>
            <person name="Achenbach L.A."/>
            <person name="Jung D.O."/>
            <person name="Madigan M.T."/>
        </authorList>
    </citation>
    <scope>NUCLEOTIDE SEQUENCE [LARGE SCALE GENOMIC DNA]</scope>
    <source>
        <strain evidence="6 7">2376</strain>
    </source>
</reference>
<sequence>MAAPAAQAQETWNMQSTYPGSLTQLGTLGVRTAEHITRITDGAITVEFHEPGGIVPALEVFDAVGTGAVEAGWSTPGFWAGRVPALQLLASVPFGPQAGEYLAWVKFGGGRELFDELWEPHNVKSIHCAIIAPEAAGWFRQPIETVEDFEGLTMRFFGLGALVMEKMGVSTQLLAPGDIFPALELGAIDGAEFSMPAIDLNLGFYQVAQHYYFPGWHQQSTLLDLMINLDVWESLDESTQFKIETVCNANIAYGLAEGEALQYGAIAELEERGVTIHTFSDEILEALEAAWLEVADEQAAADPDFARVYESYSAFRENYSRWGELGYLR</sequence>
<keyword evidence="5" id="KW-0479">Metal-binding</keyword>
<dbReference type="InterPro" id="IPR038404">
    <property type="entry name" value="TRAP_DctP_sf"/>
</dbReference>
<evidence type="ECO:0000313" key="6">
    <source>
        <dbReference type="EMBL" id="NYS23875.1"/>
    </source>
</evidence>
<name>A0A7Z0HXA8_9RHOB</name>
<keyword evidence="3" id="KW-0574">Periplasm</keyword>
<evidence type="ECO:0000256" key="2">
    <source>
        <dbReference type="ARBA" id="ARBA00022729"/>
    </source>
</evidence>
<feature type="binding site" evidence="5">
    <location>
        <position position="218"/>
    </location>
    <ligand>
        <name>substrate</name>
    </ligand>
</feature>
<dbReference type="EMBL" id="JACBXS010000004">
    <property type="protein sequence ID" value="NYS23875.1"/>
    <property type="molecule type" value="Genomic_DNA"/>
</dbReference>